<name>X8JPY4_9AGAM</name>
<dbReference type="AlphaFoldDB" id="X8JPY4"/>
<dbReference type="InterPro" id="IPR032675">
    <property type="entry name" value="LRR_dom_sf"/>
</dbReference>
<dbReference type="EMBL" id="JATN01000312">
    <property type="protein sequence ID" value="EUC65078.1"/>
    <property type="molecule type" value="Genomic_DNA"/>
</dbReference>
<sequence length="266" mass="29799">MRPKIRLDALAKDLYTLRLRGIYIDWNKCAFEKLCMLKLDGLHVLHVAEFEQALVASPMLQVLEVTCSRLYGERTSAKLVALPRLKALRLIDMDAALGTIVDMLEPGDYTTELNVSSLQDVTSPLVSKEAWIQELQRVVPKMCHVTVLGINNELYALEGASFLSIITALPDLITLRLQGLPLQPKPILALEKILQSLPQINKLQMTDVCISDADTFQGVIERCAVERIELINCSVFLDGEMLRIERGTPLYKWAVESAPRVSILSE</sequence>
<dbReference type="Proteomes" id="UP000030108">
    <property type="component" value="Unassembled WGS sequence"/>
</dbReference>
<accession>X8JPY4</accession>
<reference evidence="2" key="1">
    <citation type="journal article" date="2014" name="Genome Announc.">
        <title>Draft genome sequence of the plant-pathogenic soil fungus Rhizoctonia solani anastomosis group 3 strain Rhs1AP.</title>
        <authorList>
            <person name="Cubeta M.A."/>
            <person name="Thomas E."/>
            <person name="Dean R.A."/>
            <person name="Jabaji S."/>
            <person name="Neate S.M."/>
            <person name="Tavantzis S."/>
            <person name="Toda T."/>
            <person name="Vilgalys R."/>
            <person name="Bharathan N."/>
            <person name="Fedorova-Abrams N."/>
            <person name="Pakala S.B."/>
            <person name="Pakala S.M."/>
            <person name="Zafar N."/>
            <person name="Joardar V."/>
            <person name="Losada L."/>
            <person name="Nierman W.C."/>
        </authorList>
    </citation>
    <scope>NUCLEOTIDE SEQUENCE [LARGE SCALE GENOMIC DNA]</scope>
    <source>
        <strain evidence="2">AG-3</strain>
    </source>
</reference>
<organism evidence="1 2">
    <name type="scientific">Rhizoctonia solani AG-3 Rhs1AP</name>
    <dbReference type="NCBI Taxonomy" id="1086054"/>
    <lineage>
        <taxon>Eukaryota</taxon>
        <taxon>Fungi</taxon>
        <taxon>Dikarya</taxon>
        <taxon>Basidiomycota</taxon>
        <taxon>Agaricomycotina</taxon>
        <taxon>Agaricomycetes</taxon>
        <taxon>Cantharellales</taxon>
        <taxon>Ceratobasidiaceae</taxon>
        <taxon>Rhizoctonia</taxon>
    </lineage>
</organism>
<dbReference type="SUPFAM" id="SSF52047">
    <property type="entry name" value="RNI-like"/>
    <property type="match status" value="1"/>
</dbReference>
<feature type="non-terminal residue" evidence="1">
    <location>
        <position position="266"/>
    </location>
</feature>
<proteinExistence type="predicted"/>
<evidence type="ECO:0000313" key="1">
    <source>
        <dbReference type="EMBL" id="EUC65078.1"/>
    </source>
</evidence>
<protein>
    <recommendedName>
        <fullName evidence="3">F-box-like domain protein</fullName>
    </recommendedName>
</protein>
<evidence type="ECO:0008006" key="3">
    <source>
        <dbReference type="Google" id="ProtNLM"/>
    </source>
</evidence>
<evidence type="ECO:0000313" key="2">
    <source>
        <dbReference type="Proteomes" id="UP000030108"/>
    </source>
</evidence>
<dbReference type="Gene3D" id="3.80.10.10">
    <property type="entry name" value="Ribonuclease Inhibitor"/>
    <property type="match status" value="1"/>
</dbReference>
<comment type="caution">
    <text evidence="1">The sequence shown here is derived from an EMBL/GenBank/DDBJ whole genome shotgun (WGS) entry which is preliminary data.</text>
</comment>
<gene>
    <name evidence="1" type="ORF">RSOL_496390</name>
</gene>